<reference evidence="6" key="1">
    <citation type="submission" date="2022-06" db="EMBL/GenBank/DDBJ databases">
        <title>Draft genome sequences of Leminorella grimontii str. JCM5902.</title>
        <authorList>
            <person name="Wakabayashi Y."/>
            <person name="Kojima K."/>
        </authorList>
    </citation>
    <scope>NUCLEOTIDE SEQUENCE</scope>
    <source>
        <strain evidence="6">JCM 5902</strain>
    </source>
</reference>
<dbReference type="EMBL" id="BRLH01000012">
    <property type="protein sequence ID" value="GKX57215.1"/>
    <property type="molecule type" value="Genomic_DNA"/>
</dbReference>
<accession>A0AAV5N6H3</accession>
<evidence type="ECO:0000256" key="3">
    <source>
        <dbReference type="ARBA" id="ARBA00047594"/>
    </source>
</evidence>
<organism evidence="6 7">
    <name type="scientific">Leminorella grimontii</name>
    <dbReference type="NCBI Taxonomy" id="82981"/>
    <lineage>
        <taxon>Bacteria</taxon>
        <taxon>Pseudomonadati</taxon>
        <taxon>Pseudomonadota</taxon>
        <taxon>Gammaproteobacteria</taxon>
        <taxon>Enterobacterales</taxon>
        <taxon>Budviciaceae</taxon>
        <taxon>Leminorella</taxon>
    </lineage>
</organism>
<dbReference type="AlphaFoldDB" id="A0AAV5N6H3"/>
<dbReference type="PANTHER" id="PTHR14969:SF13">
    <property type="entry name" value="AT30094P"/>
    <property type="match status" value="1"/>
</dbReference>
<dbReference type="SUPFAM" id="SSF48317">
    <property type="entry name" value="Acid phosphatase/Vanadium-dependent haloperoxidase"/>
    <property type="match status" value="1"/>
</dbReference>
<protein>
    <recommendedName>
        <fullName evidence="1">undecaprenyl-diphosphate phosphatase</fullName>
        <ecNumber evidence="1">3.6.1.27</ecNumber>
    </recommendedName>
    <alternativeName>
        <fullName evidence="2">Undecaprenyl pyrophosphate phosphatase</fullName>
    </alternativeName>
</protein>
<keyword evidence="4" id="KW-0472">Membrane</keyword>
<dbReference type="Pfam" id="PF01569">
    <property type="entry name" value="PAP2"/>
    <property type="match status" value="1"/>
</dbReference>
<evidence type="ECO:0000256" key="2">
    <source>
        <dbReference type="ARBA" id="ARBA00032707"/>
    </source>
</evidence>
<dbReference type="InterPro" id="IPR000326">
    <property type="entry name" value="PAP2/HPO"/>
</dbReference>
<evidence type="ECO:0000256" key="4">
    <source>
        <dbReference type="SAM" id="Phobius"/>
    </source>
</evidence>
<feature type="domain" description="Phosphatidic acid phosphatase type 2/haloperoxidase" evidence="5">
    <location>
        <begin position="57"/>
        <end position="165"/>
    </location>
</feature>
<sequence>MTFTEHINQVGFLAINGTPNSPEWLTAIAYFFAQWAMMIVPIWIVVDWLWRGQRPFALRAVIALALGMLAAKLIAALFPHARPFVDGLGYQLLAHSSSPSFPSNHGTAAFTFALAFLFCGRYRQGAAFMAWAAAIAWSRIYLGVHWPLDMAGALAVAVFANLLARTACVRWGDGALRAIERIYRAAFMVPIRRRWVNY</sequence>
<dbReference type="CDD" id="cd03385">
    <property type="entry name" value="PAP2_BcrC_like"/>
    <property type="match status" value="1"/>
</dbReference>
<dbReference type="GO" id="GO:0005886">
    <property type="term" value="C:plasma membrane"/>
    <property type="evidence" value="ECO:0007669"/>
    <property type="project" value="InterPro"/>
</dbReference>
<feature type="transmembrane region" description="Helical" evidence="4">
    <location>
        <begin position="101"/>
        <end position="119"/>
    </location>
</feature>
<feature type="transmembrane region" description="Helical" evidence="4">
    <location>
        <begin position="27"/>
        <end position="50"/>
    </location>
</feature>
<evidence type="ECO:0000256" key="1">
    <source>
        <dbReference type="ARBA" id="ARBA00012374"/>
    </source>
</evidence>
<proteinExistence type="predicted"/>
<evidence type="ECO:0000313" key="6">
    <source>
        <dbReference type="EMBL" id="GKX57215.1"/>
    </source>
</evidence>
<comment type="caution">
    <text evidence="6">The sequence shown here is derived from an EMBL/GenBank/DDBJ whole genome shotgun (WGS) entry which is preliminary data.</text>
</comment>
<dbReference type="PANTHER" id="PTHR14969">
    <property type="entry name" value="SPHINGOSINE-1-PHOSPHATE PHOSPHOHYDROLASE"/>
    <property type="match status" value="1"/>
</dbReference>
<dbReference type="RefSeq" id="WP_036024204.1">
    <property type="nucleotide sequence ID" value="NZ_BRLH01000012.1"/>
</dbReference>
<dbReference type="SMART" id="SM00014">
    <property type="entry name" value="acidPPc"/>
    <property type="match status" value="1"/>
</dbReference>
<feature type="transmembrane region" description="Helical" evidence="4">
    <location>
        <begin position="150"/>
        <end position="168"/>
    </location>
</feature>
<dbReference type="Proteomes" id="UP001058124">
    <property type="component" value="Unassembled WGS sequence"/>
</dbReference>
<keyword evidence="4" id="KW-1133">Transmembrane helix</keyword>
<dbReference type="InterPro" id="IPR036938">
    <property type="entry name" value="PAP2/HPO_sf"/>
</dbReference>
<comment type="catalytic activity">
    <reaction evidence="3">
        <text>di-trans,octa-cis-undecaprenyl diphosphate + H2O = di-trans,octa-cis-undecaprenyl phosphate + phosphate + H(+)</text>
        <dbReference type="Rhea" id="RHEA:28094"/>
        <dbReference type="ChEBI" id="CHEBI:15377"/>
        <dbReference type="ChEBI" id="CHEBI:15378"/>
        <dbReference type="ChEBI" id="CHEBI:43474"/>
        <dbReference type="ChEBI" id="CHEBI:58405"/>
        <dbReference type="ChEBI" id="CHEBI:60392"/>
        <dbReference type="EC" id="3.6.1.27"/>
    </reaction>
</comment>
<dbReference type="Gene3D" id="1.20.144.10">
    <property type="entry name" value="Phosphatidic acid phosphatase type 2/haloperoxidase"/>
    <property type="match status" value="1"/>
</dbReference>
<evidence type="ECO:0000259" key="5">
    <source>
        <dbReference type="SMART" id="SM00014"/>
    </source>
</evidence>
<dbReference type="GO" id="GO:0050380">
    <property type="term" value="F:undecaprenyl-diphosphatase activity"/>
    <property type="evidence" value="ECO:0007669"/>
    <property type="project" value="UniProtKB-EC"/>
</dbReference>
<dbReference type="InterPro" id="IPR033879">
    <property type="entry name" value="UPP_Pase"/>
</dbReference>
<name>A0AAV5N6H3_9GAMM</name>
<gene>
    <name evidence="6" type="ORF">SOASR030_33270</name>
</gene>
<keyword evidence="7" id="KW-1185">Reference proteome</keyword>
<dbReference type="EC" id="3.6.1.27" evidence="1"/>
<evidence type="ECO:0000313" key="7">
    <source>
        <dbReference type="Proteomes" id="UP001058124"/>
    </source>
</evidence>
<keyword evidence="4" id="KW-0812">Transmembrane</keyword>
<feature type="transmembrane region" description="Helical" evidence="4">
    <location>
        <begin position="57"/>
        <end position="81"/>
    </location>
</feature>